<keyword evidence="3" id="KW-1185">Reference proteome</keyword>
<dbReference type="Proteomes" id="UP000606490">
    <property type="component" value="Unassembled WGS sequence"/>
</dbReference>
<dbReference type="PIRSF" id="PIRSF002849">
    <property type="entry name" value="AAA_ATPase_chaperone_MoxR_prd"/>
    <property type="match status" value="1"/>
</dbReference>
<gene>
    <name evidence="2" type="ORF">JMJ55_03020</name>
</gene>
<sequence>MIEVADTGLGNPSTDPAHLVAEVEALGERLRLVRDSIGRVIFGQQAVVDHTLITLLSGGHALLVGLPGLGKTKLVETLGAVLGLDAKRVQFTPDLMPADIIGSEVLEESEAGRRAFRFLPGPVFCQLLMADEINRASPRTQSALLQAMQEQRVAVAGVVHPLPAPFHVLATQNPIEQEGTYPLPEAQLDRFLLEVEIGYPDEAAERAMLLATTGAREAKPVQALSGAELMAAQALIRRIPVGESVLDAILRLVRNARPEGTPIESLRRQLAWGPGPRAAQALMLATRARAVLDGRLAPSVEDVLALAEPVLRHRMALTFSARADGVQIAEVIETLKGQIA</sequence>
<dbReference type="Pfam" id="PF07726">
    <property type="entry name" value="AAA_3"/>
    <property type="match status" value="1"/>
</dbReference>
<dbReference type="InterPro" id="IPR003593">
    <property type="entry name" value="AAA+_ATPase"/>
</dbReference>
<dbReference type="InterPro" id="IPR041628">
    <property type="entry name" value="ChlI/MoxR_AAA_lid"/>
</dbReference>
<dbReference type="EMBL" id="JAEUXJ010000001">
    <property type="protein sequence ID" value="MBL6454280.1"/>
    <property type="molecule type" value="Genomic_DNA"/>
</dbReference>
<evidence type="ECO:0000313" key="2">
    <source>
        <dbReference type="EMBL" id="MBL6454280.1"/>
    </source>
</evidence>
<dbReference type="PANTHER" id="PTHR42759">
    <property type="entry name" value="MOXR FAMILY PROTEIN"/>
    <property type="match status" value="1"/>
</dbReference>
<evidence type="ECO:0000313" key="3">
    <source>
        <dbReference type="Proteomes" id="UP000606490"/>
    </source>
</evidence>
<feature type="domain" description="AAA+ ATPase" evidence="1">
    <location>
        <begin position="57"/>
        <end position="201"/>
    </location>
</feature>
<comment type="caution">
    <text evidence="2">The sequence shown here is derived from an EMBL/GenBank/DDBJ whole genome shotgun (WGS) entry which is preliminary data.</text>
</comment>
<dbReference type="SUPFAM" id="SSF52540">
    <property type="entry name" value="P-loop containing nucleoside triphosphate hydrolases"/>
    <property type="match status" value="1"/>
</dbReference>
<dbReference type="CDD" id="cd00009">
    <property type="entry name" value="AAA"/>
    <property type="match status" value="1"/>
</dbReference>
<reference evidence="2 3" key="1">
    <citation type="submission" date="2021-01" db="EMBL/GenBank/DDBJ databases">
        <title>Belnapia mucosa sp. nov. and Belnapia arida sp. nov., isolated from the Tabernas Desert (Almeria, Spain).</title>
        <authorList>
            <person name="Molina-Menor E."/>
            <person name="Vidal-Verdu A."/>
            <person name="Calonge A."/>
            <person name="Satari L."/>
            <person name="Pereto Magraner J."/>
            <person name="Porcar Miralles M."/>
        </authorList>
    </citation>
    <scope>NUCLEOTIDE SEQUENCE [LARGE SCALE GENOMIC DNA]</scope>
    <source>
        <strain evidence="2 3">T6</strain>
    </source>
</reference>
<dbReference type="InterPro" id="IPR011703">
    <property type="entry name" value="ATPase_AAA-3"/>
</dbReference>
<organism evidence="2 3">
    <name type="scientific">Belnapia mucosa</name>
    <dbReference type="NCBI Taxonomy" id="2804532"/>
    <lineage>
        <taxon>Bacteria</taxon>
        <taxon>Pseudomonadati</taxon>
        <taxon>Pseudomonadota</taxon>
        <taxon>Alphaproteobacteria</taxon>
        <taxon>Acetobacterales</taxon>
        <taxon>Roseomonadaceae</taxon>
        <taxon>Belnapia</taxon>
    </lineage>
</organism>
<name>A0ABS1UY03_9PROT</name>
<evidence type="ECO:0000259" key="1">
    <source>
        <dbReference type="SMART" id="SM00382"/>
    </source>
</evidence>
<protein>
    <submittedName>
        <fullName evidence="2">MoxR family ATPase</fullName>
    </submittedName>
</protein>
<dbReference type="RefSeq" id="WP_202823994.1">
    <property type="nucleotide sequence ID" value="NZ_JAEUXJ010000001.1"/>
</dbReference>
<dbReference type="InterPro" id="IPR027417">
    <property type="entry name" value="P-loop_NTPase"/>
</dbReference>
<dbReference type="SMART" id="SM00382">
    <property type="entry name" value="AAA"/>
    <property type="match status" value="1"/>
</dbReference>
<dbReference type="Pfam" id="PF17863">
    <property type="entry name" value="AAA_lid_2"/>
    <property type="match status" value="1"/>
</dbReference>
<dbReference type="InterPro" id="IPR050764">
    <property type="entry name" value="CbbQ/NirQ/NorQ/GpvN"/>
</dbReference>
<dbReference type="Gene3D" id="3.40.50.300">
    <property type="entry name" value="P-loop containing nucleotide triphosphate hydrolases"/>
    <property type="match status" value="1"/>
</dbReference>
<dbReference type="Gene3D" id="1.10.8.80">
    <property type="entry name" value="Magnesium chelatase subunit I, C-Terminal domain"/>
    <property type="match status" value="1"/>
</dbReference>
<accession>A0ABS1UY03</accession>
<proteinExistence type="predicted"/>
<dbReference type="PANTHER" id="PTHR42759:SF1">
    <property type="entry name" value="MAGNESIUM-CHELATASE SUBUNIT CHLD"/>
    <property type="match status" value="1"/>
</dbReference>